<dbReference type="Pfam" id="PF02661">
    <property type="entry name" value="Fic"/>
    <property type="match status" value="1"/>
</dbReference>
<dbReference type="RefSeq" id="WP_338225820.1">
    <property type="nucleotide sequence ID" value="NZ_BTPD01000015.1"/>
</dbReference>
<feature type="domain" description="Fido" evidence="1">
    <location>
        <begin position="94"/>
        <end position="249"/>
    </location>
</feature>
<evidence type="ECO:0000259" key="1">
    <source>
        <dbReference type="PROSITE" id="PS51459"/>
    </source>
</evidence>
<dbReference type="PANTHER" id="PTHR13504:SF38">
    <property type="entry name" value="FIDO DOMAIN-CONTAINING PROTEIN"/>
    <property type="match status" value="1"/>
</dbReference>
<comment type="caution">
    <text evidence="2">The sequence shown here is derived from an EMBL/GenBank/DDBJ whole genome shotgun (WGS) entry which is preliminary data.</text>
</comment>
<dbReference type="InterPro" id="IPR036597">
    <property type="entry name" value="Fido-like_dom_sf"/>
</dbReference>
<proteinExistence type="predicted"/>
<protein>
    <submittedName>
        <fullName evidence="2">Fic family protein</fullName>
    </submittedName>
</protein>
<dbReference type="InterPro" id="IPR003812">
    <property type="entry name" value="Fido"/>
</dbReference>
<dbReference type="InterPro" id="IPR040198">
    <property type="entry name" value="Fido_containing"/>
</dbReference>
<gene>
    <name evidence="2" type="ORF">Aconfl_37590</name>
</gene>
<keyword evidence="3" id="KW-1185">Reference proteome</keyword>
<evidence type="ECO:0000313" key="3">
    <source>
        <dbReference type="Proteomes" id="UP001338309"/>
    </source>
</evidence>
<evidence type="ECO:0000313" key="2">
    <source>
        <dbReference type="EMBL" id="GMQ31116.1"/>
    </source>
</evidence>
<accession>A0ABQ6PT03</accession>
<reference evidence="2 3" key="1">
    <citation type="submission" date="2023-08" db="EMBL/GenBank/DDBJ databases">
        <title>Draft genome sequence of Algoriphagus confluentis.</title>
        <authorList>
            <person name="Takatani N."/>
            <person name="Hosokawa M."/>
            <person name="Sawabe T."/>
        </authorList>
    </citation>
    <scope>NUCLEOTIDE SEQUENCE [LARGE SCALE GENOMIC DNA]</scope>
    <source>
        <strain evidence="2 3">NBRC 111222</strain>
    </source>
</reference>
<sequence length="438" mass="51066">MNSLSTALTLKNELDKLRPIPIEREQLIMQKFRLDWNYHSNNLEGNSLTFGETKALILFGITAQGKPLKDHFEITGHDKAIKWVLDVVKGEYHLTESFIRELHTLLLKEPYEVDAITPAGHPTKRWIQVGQYKSVPNHVLTKTGEIFRFASVEETPSLMHDLIEWYRSESLKSDVNPILLAAEFHYRFIRIHPFDDGNGRMARILMNFILIHFGFPPLIIKTEDKQNYFSALRQADAGMIEPFFEYIIKNLIRSLEIMISGAKGESIEEDDDIDKEIALLKGKMISKSKEERPFIRTKKMVLDFYDNSIVPLWKEFVKTCEAFDDFYTENNKWISSDSKRNNTIAQVMMIRSSLTEKTNYIELSYHHKNLKKKGDEDFHFSAEIEISFNQSNMIKLFLSPTNKTMFEKPYSSDLTKIEIELLCKEIKLEHKKALEGRI</sequence>
<dbReference type="Gene3D" id="1.10.3290.10">
    <property type="entry name" value="Fido-like domain"/>
    <property type="match status" value="1"/>
</dbReference>
<dbReference type="PANTHER" id="PTHR13504">
    <property type="entry name" value="FIDO DOMAIN-CONTAINING PROTEIN DDB_G0283145"/>
    <property type="match status" value="1"/>
</dbReference>
<dbReference type="PROSITE" id="PS51459">
    <property type="entry name" value="FIDO"/>
    <property type="match status" value="1"/>
</dbReference>
<dbReference type="EMBL" id="BTPD01000015">
    <property type="protein sequence ID" value="GMQ31116.1"/>
    <property type="molecule type" value="Genomic_DNA"/>
</dbReference>
<dbReference type="Proteomes" id="UP001338309">
    <property type="component" value="Unassembled WGS sequence"/>
</dbReference>
<dbReference type="SUPFAM" id="SSF140931">
    <property type="entry name" value="Fic-like"/>
    <property type="match status" value="1"/>
</dbReference>
<organism evidence="2 3">
    <name type="scientific">Algoriphagus confluentis</name>
    <dbReference type="NCBI Taxonomy" id="1697556"/>
    <lineage>
        <taxon>Bacteria</taxon>
        <taxon>Pseudomonadati</taxon>
        <taxon>Bacteroidota</taxon>
        <taxon>Cytophagia</taxon>
        <taxon>Cytophagales</taxon>
        <taxon>Cyclobacteriaceae</taxon>
        <taxon>Algoriphagus</taxon>
    </lineage>
</organism>
<name>A0ABQ6PT03_9BACT</name>